<dbReference type="RefSeq" id="WP_017417933.1">
    <property type="nucleotide sequence ID" value="NZ_BDDG01000002.1"/>
</dbReference>
<dbReference type="PANTHER" id="PTHR43549">
    <property type="entry name" value="MULTIDRUG RESISTANCE PROTEIN YPNP-RELATED"/>
    <property type="match status" value="1"/>
</dbReference>
<evidence type="ECO:0000313" key="9">
    <source>
        <dbReference type="Proteomes" id="UP000587477"/>
    </source>
</evidence>
<sequence length="462" mass="50832">MEVQDHLETAEGRGQSVWRSMSLFLVPLLLSNVLQSVGQLVGMVFVGRWLGVDALAAVSSFFPLFFLLISFTIGIGSGSSILIGQAYGAKNEERMKAIVGTTLTFTFMLGVVLAVVGSVFTLDILRLMGTPENVIDVSVRYARILFCAMPLMFLYFAYTTFLRGTGDSKTPFYTLIVSTVINIGLLPLLILGLFGLPKFGIYGSAYATVISNIVTFIVLMVYLRKRKHPLAFDRTALRSLKMDKKLLALLLRLGIPSSINMILVSLSEIAVISFVNHYGSNATAAYGVVNQVASYVQMPAVSLGIAVSIFAAQSIGANQFGRLKQVIKVGIGLNYLIGGVLILLIYTFSRQILALFLTDQDTLHIARNLIMITLWSYLIFGHAQIVSATMRASGTVLWPTIISIFAIWGIEVPVAFILSHYTNLGILGIWVGYPAAFVISLLLQYGYYRFVWKKKQITRLIQ</sequence>
<dbReference type="Proteomes" id="UP000587477">
    <property type="component" value="Chromosome"/>
</dbReference>
<comment type="similarity">
    <text evidence="2">Belongs to the multi antimicrobial extrusion (MATE) (TC 2.A.66.1) family.</text>
</comment>
<keyword evidence="6" id="KW-1133">Transmembrane helix</keyword>
<reference evidence="9" key="1">
    <citation type="submission" date="2020-10" db="EMBL/GenBank/DDBJ databases">
        <title>Complete genome sequence of Bacillus velezensis NST6.</title>
        <authorList>
            <person name="Choi J."/>
        </authorList>
    </citation>
    <scope>NUCLEOTIDE SEQUENCE [LARGE SCALE GENOMIC DNA]</scope>
    <source>
        <strain evidence="9">NST6</strain>
    </source>
</reference>
<gene>
    <name evidence="8" type="primary">mepA</name>
    <name evidence="8" type="ORF">BACVE_003868</name>
</gene>
<evidence type="ECO:0000313" key="8">
    <source>
        <dbReference type="EMBL" id="QOY28826.1"/>
    </source>
</evidence>
<keyword evidence="3" id="KW-0813">Transport</keyword>
<evidence type="ECO:0000256" key="3">
    <source>
        <dbReference type="ARBA" id="ARBA00022448"/>
    </source>
</evidence>
<keyword evidence="4" id="KW-1003">Cell membrane</keyword>
<protein>
    <submittedName>
        <fullName evidence="8">Multidrug export protein MepA</fullName>
    </submittedName>
</protein>
<dbReference type="PIRSF" id="PIRSF006603">
    <property type="entry name" value="DinF"/>
    <property type="match status" value="1"/>
</dbReference>
<dbReference type="CDD" id="cd13138">
    <property type="entry name" value="MATE_yoeA_like"/>
    <property type="match status" value="1"/>
</dbReference>
<dbReference type="GO" id="GO:0015297">
    <property type="term" value="F:antiporter activity"/>
    <property type="evidence" value="ECO:0007669"/>
    <property type="project" value="InterPro"/>
</dbReference>
<dbReference type="InterPro" id="IPR002528">
    <property type="entry name" value="MATE_fam"/>
</dbReference>
<dbReference type="InterPro" id="IPR048279">
    <property type="entry name" value="MdtK-like"/>
</dbReference>
<evidence type="ECO:0000256" key="5">
    <source>
        <dbReference type="ARBA" id="ARBA00022692"/>
    </source>
</evidence>
<dbReference type="GO" id="GO:0042910">
    <property type="term" value="F:xenobiotic transmembrane transporter activity"/>
    <property type="evidence" value="ECO:0007669"/>
    <property type="project" value="InterPro"/>
</dbReference>
<dbReference type="NCBIfam" id="TIGR00797">
    <property type="entry name" value="matE"/>
    <property type="match status" value="1"/>
</dbReference>
<dbReference type="GO" id="GO:0005886">
    <property type="term" value="C:plasma membrane"/>
    <property type="evidence" value="ECO:0007669"/>
    <property type="project" value="UniProtKB-SubCell"/>
</dbReference>
<keyword evidence="5" id="KW-0812">Transmembrane</keyword>
<organism evidence="8 9">
    <name type="scientific">Bacillus velezensis</name>
    <dbReference type="NCBI Taxonomy" id="492670"/>
    <lineage>
        <taxon>Bacteria</taxon>
        <taxon>Bacillati</taxon>
        <taxon>Bacillota</taxon>
        <taxon>Bacilli</taxon>
        <taxon>Bacillales</taxon>
        <taxon>Bacillaceae</taxon>
        <taxon>Bacillus</taxon>
        <taxon>Bacillus amyloliquefaciens group</taxon>
    </lineage>
</organism>
<dbReference type="PANTHER" id="PTHR43549:SF3">
    <property type="entry name" value="MULTIDRUG RESISTANCE PROTEIN YPNP-RELATED"/>
    <property type="match status" value="1"/>
</dbReference>
<dbReference type="EMBL" id="CP063687">
    <property type="protein sequence ID" value="QOY28826.1"/>
    <property type="molecule type" value="Genomic_DNA"/>
</dbReference>
<comment type="subcellular location">
    <subcellularLocation>
        <location evidence="1">Cell membrane</location>
        <topology evidence="1">Multi-pass membrane protein</topology>
    </subcellularLocation>
</comment>
<name>A0A411A6Q3_BACVE</name>
<keyword evidence="7" id="KW-0472">Membrane</keyword>
<dbReference type="Pfam" id="PF01554">
    <property type="entry name" value="MatE"/>
    <property type="match status" value="2"/>
</dbReference>
<evidence type="ECO:0000256" key="7">
    <source>
        <dbReference type="ARBA" id="ARBA00023136"/>
    </source>
</evidence>
<proteinExistence type="inferred from homology"/>
<evidence type="ECO:0000256" key="1">
    <source>
        <dbReference type="ARBA" id="ARBA00004651"/>
    </source>
</evidence>
<dbReference type="InterPro" id="IPR052031">
    <property type="entry name" value="Membrane_Transporter-Flippase"/>
</dbReference>
<evidence type="ECO:0000256" key="2">
    <source>
        <dbReference type="ARBA" id="ARBA00010199"/>
    </source>
</evidence>
<evidence type="ECO:0000256" key="6">
    <source>
        <dbReference type="ARBA" id="ARBA00022989"/>
    </source>
</evidence>
<dbReference type="AlphaFoldDB" id="A0A411A6Q3"/>
<evidence type="ECO:0000256" key="4">
    <source>
        <dbReference type="ARBA" id="ARBA00022475"/>
    </source>
</evidence>
<accession>A0A411A6Q3</accession>